<dbReference type="InterPro" id="IPR003719">
    <property type="entry name" value="Phenazine_PhzF-like"/>
</dbReference>
<comment type="similarity">
    <text evidence="1">Belongs to the PhzF family.</text>
</comment>
<dbReference type="PANTHER" id="PTHR13774">
    <property type="entry name" value="PHENAZINE BIOSYNTHESIS PROTEIN"/>
    <property type="match status" value="1"/>
</dbReference>
<gene>
    <name evidence="4" type="ORF">FRZ44_41100</name>
</gene>
<proteinExistence type="inferred from homology"/>
<dbReference type="OrthoDB" id="9788221at2"/>
<dbReference type="KEGG" id="htq:FRZ44_41100"/>
<dbReference type="Proteomes" id="UP000326202">
    <property type="component" value="Chromosome"/>
</dbReference>
<evidence type="ECO:0000256" key="2">
    <source>
        <dbReference type="ARBA" id="ARBA00023235"/>
    </source>
</evidence>
<evidence type="ECO:0000256" key="1">
    <source>
        <dbReference type="ARBA" id="ARBA00008270"/>
    </source>
</evidence>
<evidence type="ECO:0000313" key="5">
    <source>
        <dbReference type="Proteomes" id="UP000326202"/>
    </source>
</evidence>
<accession>A0A5J6MN67</accession>
<keyword evidence="5" id="KW-1185">Reference proteome</keyword>
<keyword evidence="2 4" id="KW-0413">Isomerase</keyword>
<dbReference type="SUPFAM" id="SSF54506">
    <property type="entry name" value="Diaminopimelate epimerase-like"/>
    <property type="match status" value="1"/>
</dbReference>
<protein>
    <submittedName>
        <fullName evidence="4">Putative isomerase</fullName>
    </submittedName>
</protein>
<name>A0A5J6MN67_9PROT</name>
<dbReference type="GO" id="GO:0016853">
    <property type="term" value="F:isomerase activity"/>
    <property type="evidence" value="ECO:0007669"/>
    <property type="project" value="UniProtKB-KW"/>
</dbReference>
<dbReference type="GO" id="GO:0005737">
    <property type="term" value="C:cytoplasm"/>
    <property type="evidence" value="ECO:0007669"/>
    <property type="project" value="TreeGrafter"/>
</dbReference>
<dbReference type="EMBL" id="CP042906">
    <property type="protein sequence ID" value="QEX18799.1"/>
    <property type="molecule type" value="Genomic_DNA"/>
</dbReference>
<dbReference type="PIRSF" id="PIRSF016184">
    <property type="entry name" value="PhzC_PhzF"/>
    <property type="match status" value="1"/>
</dbReference>
<dbReference type="NCBIfam" id="TIGR00654">
    <property type="entry name" value="PhzF_family"/>
    <property type="match status" value="1"/>
</dbReference>
<evidence type="ECO:0000313" key="4">
    <source>
        <dbReference type="EMBL" id="QEX18799.1"/>
    </source>
</evidence>
<organism evidence="4 5">
    <name type="scientific">Hypericibacter terrae</name>
    <dbReference type="NCBI Taxonomy" id="2602015"/>
    <lineage>
        <taxon>Bacteria</taxon>
        <taxon>Pseudomonadati</taxon>
        <taxon>Pseudomonadota</taxon>
        <taxon>Alphaproteobacteria</taxon>
        <taxon>Rhodospirillales</taxon>
        <taxon>Dongiaceae</taxon>
        <taxon>Hypericibacter</taxon>
    </lineage>
</organism>
<sequence length="264" mass="28612">MELAIYQIDAFAERRFAGNPAAVVPLQSWLPDATLQAIAAENNLAETAFFVRENGKSGSDFHLRWFTPTVEVNLCGHATLASGYVISTYLEPGRTQMSFRSRGGVLGVTRRGDRLALDFPIYPPEKTAMPAGIEKALGRKPARMLAVHQWLAVYDSEAEVADLKPDMAAIVALGKDGIIATAPGEKSDYVCRYFAPHAGIPEDPATGSAQCVTVPYWAERLGKAKLTGRQISARVGTFECELKGGRVEIAGRCVAYLEGKIHVD</sequence>
<reference evidence="4 5" key="1">
    <citation type="submission" date="2019-08" db="EMBL/GenBank/DDBJ databases">
        <title>Hyperibacter terrae gen. nov., sp. nov. and Hyperibacter viscosus sp. nov., two new members in the family Rhodospirillaceae isolated from the rhizosphere of Hypericum perforatum.</title>
        <authorList>
            <person name="Noviana Z."/>
        </authorList>
    </citation>
    <scope>NUCLEOTIDE SEQUENCE [LARGE SCALE GENOMIC DNA]</scope>
    <source>
        <strain evidence="4 5">R5913</strain>
    </source>
</reference>
<dbReference type="PANTHER" id="PTHR13774:SF17">
    <property type="entry name" value="PHENAZINE BIOSYNTHESIS-LIKE DOMAIN-CONTAINING PROTEIN"/>
    <property type="match status" value="1"/>
</dbReference>
<dbReference type="AlphaFoldDB" id="A0A5J6MN67"/>
<dbReference type="RefSeq" id="WP_151178921.1">
    <property type="nucleotide sequence ID" value="NZ_CP042906.1"/>
</dbReference>
<dbReference type="Gene3D" id="3.10.310.10">
    <property type="entry name" value="Diaminopimelate Epimerase, Chain A, domain 1"/>
    <property type="match status" value="2"/>
</dbReference>
<evidence type="ECO:0000256" key="3">
    <source>
        <dbReference type="PIRSR" id="PIRSR016184-1"/>
    </source>
</evidence>
<feature type="active site" evidence="3">
    <location>
        <position position="46"/>
    </location>
</feature>
<dbReference type="Pfam" id="PF02567">
    <property type="entry name" value="PhzC-PhzF"/>
    <property type="match status" value="1"/>
</dbReference>